<dbReference type="Gene3D" id="3.40.50.720">
    <property type="entry name" value="NAD(P)-binding Rossmann-like Domain"/>
    <property type="match status" value="1"/>
</dbReference>
<accession>A0A7X6KXK6</accession>
<dbReference type="PANTHER" id="PTHR43377:SF2">
    <property type="entry name" value="BINDING ROSSMANN FOLD OXIDOREDUCTASE, PUTATIVE (AFU_ORTHOLOGUE AFUA_4G00560)-RELATED"/>
    <property type="match status" value="1"/>
</dbReference>
<dbReference type="Gene3D" id="3.30.360.10">
    <property type="entry name" value="Dihydrodipicolinate Reductase, domain 2"/>
    <property type="match status" value="1"/>
</dbReference>
<evidence type="ECO:0000313" key="6">
    <source>
        <dbReference type="Proteomes" id="UP000581206"/>
    </source>
</evidence>
<dbReference type="AlphaFoldDB" id="A0A7X6KXK6"/>
<dbReference type="SUPFAM" id="SSF51735">
    <property type="entry name" value="NAD(P)-binding Rossmann-fold domains"/>
    <property type="match status" value="1"/>
</dbReference>
<dbReference type="InterPro" id="IPR051450">
    <property type="entry name" value="Gfo/Idh/MocA_Oxidoreductases"/>
</dbReference>
<feature type="region of interest" description="Disordered" evidence="2">
    <location>
        <begin position="28"/>
        <end position="60"/>
    </location>
</feature>
<dbReference type="Pfam" id="PF01408">
    <property type="entry name" value="GFO_IDH_MocA"/>
    <property type="match status" value="1"/>
</dbReference>
<comment type="similarity">
    <text evidence="1">Belongs to the Gfo/Idh/MocA family.</text>
</comment>
<dbReference type="Pfam" id="PF02894">
    <property type="entry name" value="GFO_IDH_MocA_C"/>
    <property type="match status" value="1"/>
</dbReference>
<dbReference type="EMBL" id="JAAXOX010000010">
    <property type="protein sequence ID" value="NKY23983.1"/>
    <property type="molecule type" value="Genomic_DNA"/>
</dbReference>
<proteinExistence type="inferred from homology"/>
<dbReference type="GO" id="GO:0000166">
    <property type="term" value="F:nucleotide binding"/>
    <property type="evidence" value="ECO:0007669"/>
    <property type="project" value="InterPro"/>
</dbReference>
<evidence type="ECO:0000259" key="4">
    <source>
        <dbReference type="Pfam" id="PF02894"/>
    </source>
</evidence>
<organism evidence="5 6">
    <name type="scientific">Cellulomonas denverensis</name>
    <dbReference type="NCBI Taxonomy" id="264297"/>
    <lineage>
        <taxon>Bacteria</taxon>
        <taxon>Bacillati</taxon>
        <taxon>Actinomycetota</taxon>
        <taxon>Actinomycetes</taxon>
        <taxon>Micrococcales</taxon>
        <taxon>Cellulomonadaceae</taxon>
        <taxon>Cellulomonas</taxon>
    </lineage>
</organism>
<name>A0A7X6KXK6_9CELL</name>
<reference evidence="5 6" key="1">
    <citation type="submission" date="2020-04" db="EMBL/GenBank/DDBJ databases">
        <title>MicrobeNet Type strains.</title>
        <authorList>
            <person name="Nicholson A.C."/>
        </authorList>
    </citation>
    <scope>NUCLEOTIDE SEQUENCE [LARGE SCALE GENOMIC DNA]</scope>
    <source>
        <strain evidence="5 6">ATCC BAA-788</strain>
    </source>
</reference>
<feature type="domain" description="Gfo/Idh/MocA-like oxidoreductase N-terminal" evidence="3">
    <location>
        <begin position="68"/>
        <end position="186"/>
    </location>
</feature>
<evidence type="ECO:0000256" key="1">
    <source>
        <dbReference type="ARBA" id="ARBA00010928"/>
    </source>
</evidence>
<comment type="caution">
    <text evidence="5">The sequence shown here is derived from an EMBL/GenBank/DDBJ whole genome shotgun (WGS) entry which is preliminary data.</text>
</comment>
<evidence type="ECO:0000313" key="5">
    <source>
        <dbReference type="EMBL" id="NKY23983.1"/>
    </source>
</evidence>
<gene>
    <name evidence="5" type="ORF">HGA03_15030</name>
</gene>
<dbReference type="RefSeq" id="WP_168631108.1">
    <property type="nucleotide sequence ID" value="NZ_BONL01000005.1"/>
</dbReference>
<keyword evidence="6" id="KW-1185">Reference proteome</keyword>
<evidence type="ECO:0000256" key="2">
    <source>
        <dbReference type="SAM" id="MobiDB-lite"/>
    </source>
</evidence>
<dbReference type="InterPro" id="IPR036291">
    <property type="entry name" value="NAD(P)-bd_dom_sf"/>
</dbReference>
<feature type="domain" description="Gfo/Idh/MocA-like oxidoreductase C-terminal" evidence="4">
    <location>
        <begin position="200"/>
        <end position="396"/>
    </location>
</feature>
<dbReference type="SUPFAM" id="SSF55347">
    <property type="entry name" value="Glyceraldehyde-3-phosphate dehydrogenase-like, C-terminal domain"/>
    <property type="match status" value="1"/>
</dbReference>
<dbReference type="PANTHER" id="PTHR43377">
    <property type="entry name" value="BILIVERDIN REDUCTASE A"/>
    <property type="match status" value="1"/>
</dbReference>
<dbReference type="Proteomes" id="UP000581206">
    <property type="component" value="Unassembled WGS sequence"/>
</dbReference>
<dbReference type="InterPro" id="IPR004104">
    <property type="entry name" value="Gfo/Idh/MocA-like_OxRdtase_C"/>
</dbReference>
<protein>
    <submittedName>
        <fullName evidence="5">Gfo/Idh/MocA family oxidoreductase</fullName>
    </submittedName>
</protein>
<sequence>MSLGQQPVGALARAVTAGQVEAEGRAATGAPVGGFTSPTAPAAPSPTPWQHTSAPRSADAVEGLPPVTIALVGAGNRGQSYLSWAHAHPERARLVAVADPRPERRAAVAAGDPAVAHYDDWRELAAQGRVADMVIVSTQDRQHAEPAKAFAALGYAVLLEKPIAPTEDEVRDIVAAVEATGVLFGVCHVLRYTPYTDLVKEVVDSGVLGRLIDVQHLEPVGWWHMAHSYVRGPWRQEATSAPMLLAKSCHDLDWLRYVTGLRIEQVSSFGSLTEFRPENRPAEAADRCLDCVLEPSCPYSAPRLYLGTLRADGPVWPVSVITDRTDEAGVIEALREGQYGRCVWDSDNDVVDHQVVAMRLEGGAAATFTMTAFSEQTHRQTRIFGSHGFLEGDGERVRVVDFRTNTSHVLDSGVLGGSNAAGDHGGGDSGLMDAFTAAVATGDRSWVRSGPAESLDSHLAVFAAERARHSGEVRVVHHPPNPRVPIKEMR</sequence>
<dbReference type="InterPro" id="IPR000683">
    <property type="entry name" value="Gfo/Idh/MocA-like_OxRdtase_N"/>
</dbReference>
<evidence type="ECO:0000259" key="3">
    <source>
        <dbReference type="Pfam" id="PF01408"/>
    </source>
</evidence>